<dbReference type="Pfam" id="PF08277">
    <property type="entry name" value="PAN_3"/>
    <property type="match status" value="1"/>
</dbReference>
<keyword evidence="1" id="KW-0732">Signal</keyword>
<accession>A0A8J2JWB8</accession>
<dbReference type="AlphaFoldDB" id="A0A8J2JWB8"/>
<reference evidence="3" key="1">
    <citation type="submission" date="2021-06" db="EMBL/GenBank/DDBJ databases">
        <authorList>
            <person name="Hodson N. C."/>
            <person name="Mongue J. A."/>
            <person name="Jaron S. K."/>
        </authorList>
    </citation>
    <scope>NUCLEOTIDE SEQUENCE</scope>
</reference>
<dbReference type="InterPro" id="IPR006583">
    <property type="entry name" value="PAN-3_domain"/>
</dbReference>
<name>A0A8J2JWB8_9HEXA</name>
<evidence type="ECO:0000313" key="4">
    <source>
        <dbReference type="Proteomes" id="UP000708208"/>
    </source>
</evidence>
<feature type="domain" description="Apple" evidence="2">
    <location>
        <begin position="101"/>
        <end position="176"/>
    </location>
</feature>
<dbReference type="PROSITE" id="PS50948">
    <property type="entry name" value="PAN"/>
    <property type="match status" value="1"/>
</dbReference>
<sequence>MHAQIYHGLVFILTLLLVGQCAFGQSSSSTTEDRLEKEILSEYSKGWEYPTAEEDLIENLLLSSLSHSAIPDPLECTELDPQKYFDVMNIERKILRMCDLCPNLPFQKLANVNFDQKPTFTKDNSTFQDCLAICLSTASCMAVSFGSGKCHIFDNTEGNLVKINGQQLIIITQPTGIIRDWVYSRNTGAKFGSNVNVSEPGYFENGPQIMTSIQDSFTDCLQQCDANMYCISVSYKISTKNCEVLLNIDSP</sequence>
<comment type="caution">
    <text evidence="3">The sequence shown here is derived from an EMBL/GenBank/DDBJ whole genome shotgun (WGS) entry which is preliminary data.</text>
</comment>
<gene>
    <name evidence="3" type="ORF">AFUS01_LOCUS16836</name>
</gene>
<evidence type="ECO:0000259" key="2">
    <source>
        <dbReference type="PROSITE" id="PS50948"/>
    </source>
</evidence>
<feature type="chain" id="PRO_5035304176" description="Apple domain-containing protein" evidence="1">
    <location>
        <begin position="25"/>
        <end position="251"/>
    </location>
</feature>
<feature type="non-terminal residue" evidence="3">
    <location>
        <position position="251"/>
    </location>
</feature>
<dbReference type="Proteomes" id="UP000708208">
    <property type="component" value="Unassembled WGS sequence"/>
</dbReference>
<evidence type="ECO:0000313" key="3">
    <source>
        <dbReference type="EMBL" id="CAG7728025.1"/>
    </source>
</evidence>
<protein>
    <recommendedName>
        <fullName evidence="2">Apple domain-containing protein</fullName>
    </recommendedName>
</protein>
<keyword evidence="4" id="KW-1185">Reference proteome</keyword>
<dbReference type="EMBL" id="CAJVCH010157287">
    <property type="protein sequence ID" value="CAG7728025.1"/>
    <property type="molecule type" value="Genomic_DNA"/>
</dbReference>
<dbReference type="OrthoDB" id="6430118at2759"/>
<dbReference type="Pfam" id="PF00024">
    <property type="entry name" value="PAN_1"/>
    <property type="match status" value="1"/>
</dbReference>
<evidence type="ECO:0000256" key="1">
    <source>
        <dbReference type="SAM" id="SignalP"/>
    </source>
</evidence>
<proteinExistence type="predicted"/>
<feature type="signal peptide" evidence="1">
    <location>
        <begin position="1"/>
        <end position="24"/>
    </location>
</feature>
<organism evidence="3 4">
    <name type="scientific">Allacma fusca</name>
    <dbReference type="NCBI Taxonomy" id="39272"/>
    <lineage>
        <taxon>Eukaryota</taxon>
        <taxon>Metazoa</taxon>
        <taxon>Ecdysozoa</taxon>
        <taxon>Arthropoda</taxon>
        <taxon>Hexapoda</taxon>
        <taxon>Collembola</taxon>
        <taxon>Symphypleona</taxon>
        <taxon>Sminthuridae</taxon>
        <taxon>Allacma</taxon>
    </lineage>
</organism>
<dbReference type="InterPro" id="IPR003609">
    <property type="entry name" value="Pan_app"/>
</dbReference>